<dbReference type="InterPro" id="IPR053271">
    <property type="entry name" value="DDT_domain"/>
</dbReference>
<dbReference type="InterPro" id="IPR028941">
    <property type="entry name" value="WHIM2_dom"/>
</dbReference>
<dbReference type="PANTHER" id="PTHR15546">
    <property type="entry name" value="BROMODOMAIN ADJACENT TO ZINC FINGER DOMAIN, 2A"/>
    <property type="match status" value="1"/>
</dbReference>
<evidence type="ECO:0000256" key="8">
    <source>
        <dbReference type="SAM" id="MobiDB-lite"/>
    </source>
</evidence>
<keyword evidence="4" id="KW-0862">Zinc</keyword>
<dbReference type="EMBL" id="BEGY01000050">
    <property type="protein sequence ID" value="GAX80216.1"/>
    <property type="molecule type" value="Genomic_DNA"/>
</dbReference>
<protein>
    <recommendedName>
        <fullName evidence="9">PHD-type domain-containing protein</fullName>
    </recommendedName>
</protein>
<dbReference type="InterPro" id="IPR011011">
    <property type="entry name" value="Znf_FYVE_PHD"/>
</dbReference>
<evidence type="ECO:0000256" key="1">
    <source>
        <dbReference type="ARBA" id="ARBA00004123"/>
    </source>
</evidence>
<dbReference type="InterPro" id="IPR019787">
    <property type="entry name" value="Znf_PHD-finger"/>
</dbReference>
<gene>
    <name evidence="10" type="ORF">CEUSTIGMA_g7654.t1</name>
</gene>
<dbReference type="SMART" id="SM00249">
    <property type="entry name" value="PHD"/>
    <property type="match status" value="2"/>
</dbReference>
<evidence type="ECO:0000259" key="9">
    <source>
        <dbReference type="PROSITE" id="PS50016"/>
    </source>
</evidence>
<comment type="caution">
    <text evidence="10">The sequence shown here is derived from an EMBL/GenBank/DDBJ whole genome shotgun (WGS) entry which is preliminary data.</text>
</comment>
<dbReference type="CDD" id="cd15489">
    <property type="entry name" value="PHD_SF"/>
    <property type="match status" value="1"/>
</dbReference>
<keyword evidence="5" id="KW-0539">Nucleus</keyword>
<evidence type="ECO:0000256" key="3">
    <source>
        <dbReference type="ARBA" id="ARBA00022771"/>
    </source>
</evidence>
<sequence length="2124" mass="222228">MDQGDKAGAIDQGLGLPDVIEASAIQLVHLSHESEAVLASKLSSALGPILPLPLAGSWLKSVADWIPMNPLSPEQGMWRAKPHLVEKYGLQKELSPQHTGQFPFPAGMPGPATSMHAAGSSHMVPPVSGTAAAAAAAAPFHNQPPPALLPQLLLQQQQHISPALAAAAASMAASMQGAAAAFPRPFGAPASAPPPLKHFDLMELIGDTSQGVSIEQANILQRAIRSLRDAQLASSLGALAAMAPTQLQELLSTQGVNIRDVLAKLVKHIDPAKARDHFGSGYYYGPKLPMPFMPPNSRNPVGAMMSNLAGNPAAMAAAMAAAAQQQLRMQQQQGAGGNNAAAGAAAAMVAAFAAAAAQHQQNTFPPTGASNPSFPLGGATGGAFPRPALPGAGAGSTAGKSSVWVEETVQETMMRLPPGSVKAAIFEIVVAAGRKGISVANICAQLNQRGINPWADSRSAKASIASTCTHEQALAKLPSSAGGGFVARALLPPGEQPEEVFMAQRQAQAAAQMGQGHHHHLLSLQQQQQRQRQAQAAAGGMGTGPPAGSMMALMTGAGLDRSGPGATFPAAGEGALVHLEDDPPEPSGPPPMAREVYLKNSLKCAKCFKTYEGDYSPLCLCDFCPRSYHMACLATDGGISYPALSVGSWACPKCEQRHKRRLEGSPDLPVEGDPESSFEALGEMHPDWETMDKNERRYWEKLERERRLAEDQDAKDRQYLLQHGHPRPSSNTAAIEADGVAAAPVEPGAMAHHGQSPAVTATASLPPRKHAASRSYRAPRETEDYVSLSDTARHLYGVEDDDFEEVVDDVDEQPCTQYPSVPMDEEGLRLRGLALRRGARSGVEDSELMEEEAAEVWIQEALVSELRDRGRKGAQTKGAEAAAATAASITAEESGASSARLLAVIAEILRDRPALGRRSAKTPDELADEAEERLKRCRLVAEGPARCKSFTSNPGHFRSFMDAVAVAEFSISLGCLAGMPAVTVPEVRHAAAYPLGGPGGPGAPRTLYRLFFSLLWYTLTLWVSYGGKTLPRMRRWLRLIQRGGSTWQEILRRYLLMSRCGVQVRDTDLDLPLHEMSDDLAVVKYAVELGRGPYHTLGAAMHLRVLRVLCEDLVETPAVRTEMQARVDWVEGGGAKGASMREAERKKKADAALKKKKGGAAALAAAEADIPVPVENGVVNKSASATASAAISASKKATMAASIAAEAAAALEAAAAAAAAAEAAKREKKVPESTLAETTAGPAAMDVDGEAKDAADGGLQEGGADGAAEGGDEAAVPTGPKPYTGKPRGRKRGSGWSAGGRGPYRKGDLDPDYGEEGRSGSGVHDDAAKKEAEAEAESRRLGLRSDPLGVDRHGRRYWFLNSCWDLLYIEEPEGAGIGVVGSVAEMDAIMARLNKRGSRESALLYALNRVYLRVSTCLRSLQQVLQKQELQHSTDPNMLVPLPLAPGEASTFPASPLPGCLLAEGLPEGTVVVPMAPTSVTTAAALPEPPPDDGTLPVFPGRFRSLIPDESDAEDEEEEERILVREYLDSERAAKKARLEGSEPKLAHEEVDRLSRDAEEKLARTEEAYALAVAKRDLVRLTGRVERASEAGAACGCDSTAWRNKVEAIKDVPTLLKALLSIEAELGAMLDGQPEGATDEELQEVVREAEDYEQEFVLPAEPAADAEGLKQETENDGEQASGNAAHENGEAFLREGTDKQAGGASGAAASGVKKEEEGAGTAMASKNKVARRTAMAPPPVASANAASAEVSDAAEIASAATSMEAVHVSLAAPVAVSSSQEAVLEAITSSSVDAMQVDTAPCLPHADNAAAAAATSPVEAEAGLAMPELKEEAKEELLDVPGATPAAAQLQVKMVCQLEELDDSEAEDRQREKLDRSTQVAAALAAGANPALLAPRTRVALWRTKRERAVYLREVRRAQLSLAATPAVSYVSALLADRGEVVVAGWQLMKQAERLEVEAGKERRAAEAEAAAARLAAGGASAPAGMVPPGMASGGHGAMDLGSFSLLNGIAVEGICCACGAAAGDPSAMVSCEGQGCAATAHAECASNALSTAGIGSEANGSATPPSGWLCVVCSLNVSGGNMQRGRRAAAVAGVAALTASVGSRKLASQHAARAMLQENPSWE</sequence>
<feature type="compositionally biased region" description="Gly residues" evidence="8">
    <location>
        <begin position="1259"/>
        <end position="1269"/>
    </location>
</feature>
<dbReference type="OrthoDB" id="332390at2759"/>
<feature type="coiled-coil region" evidence="7">
    <location>
        <begin position="1548"/>
        <end position="1591"/>
    </location>
</feature>
<evidence type="ECO:0000313" key="11">
    <source>
        <dbReference type="Proteomes" id="UP000232323"/>
    </source>
</evidence>
<feature type="region of interest" description="Disordered" evidence="8">
    <location>
        <begin position="362"/>
        <end position="400"/>
    </location>
</feature>
<comment type="subcellular location">
    <subcellularLocation>
        <location evidence="1">Nucleus</location>
    </subcellularLocation>
</comment>
<accession>A0A250XAY9</accession>
<dbReference type="PANTHER" id="PTHR15546:SF2">
    <property type="entry name" value="DDT DOMAIN-CONTAINING PROTEIN DDB_G0282237"/>
    <property type="match status" value="1"/>
</dbReference>
<evidence type="ECO:0000256" key="5">
    <source>
        <dbReference type="ARBA" id="ARBA00023242"/>
    </source>
</evidence>
<feature type="compositionally biased region" description="Basic and acidic residues" evidence="8">
    <location>
        <begin position="1305"/>
        <end position="1339"/>
    </location>
</feature>
<dbReference type="GO" id="GO:0008270">
    <property type="term" value="F:zinc ion binding"/>
    <property type="evidence" value="ECO:0007669"/>
    <property type="project" value="UniProtKB-KW"/>
</dbReference>
<keyword evidence="7" id="KW-0175">Coiled coil</keyword>
<name>A0A250XAY9_9CHLO</name>
<dbReference type="Gene3D" id="3.30.40.10">
    <property type="entry name" value="Zinc/RING finger domain, C3HC4 (zinc finger)"/>
    <property type="match status" value="1"/>
</dbReference>
<evidence type="ECO:0000313" key="10">
    <source>
        <dbReference type="EMBL" id="GAX80216.1"/>
    </source>
</evidence>
<dbReference type="PROSITE" id="PS50016">
    <property type="entry name" value="ZF_PHD_2"/>
    <property type="match status" value="2"/>
</dbReference>
<feature type="domain" description="PHD-type" evidence="9">
    <location>
        <begin position="2013"/>
        <end position="2077"/>
    </location>
</feature>
<feature type="region of interest" description="Disordered" evidence="8">
    <location>
        <begin position="748"/>
        <end position="784"/>
    </location>
</feature>
<evidence type="ECO:0000256" key="7">
    <source>
        <dbReference type="SAM" id="Coils"/>
    </source>
</evidence>
<dbReference type="STRING" id="1157962.A0A250XAY9"/>
<reference evidence="10 11" key="1">
    <citation type="submission" date="2017-08" db="EMBL/GenBank/DDBJ databases">
        <title>Acidophilic green algal genome provides insights into adaptation to an acidic environment.</title>
        <authorList>
            <person name="Hirooka S."/>
            <person name="Hirose Y."/>
            <person name="Kanesaki Y."/>
            <person name="Higuchi S."/>
            <person name="Fujiwara T."/>
            <person name="Onuma R."/>
            <person name="Era A."/>
            <person name="Ohbayashi R."/>
            <person name="Uzuka A."/>
            <person name="Nozaki H."/>
            <person name="Yoshikawa H."/>
            <person name="Miyagishima S.Y."/>
        </authorList>
    </citation>
    <scope>NUCLEOTIDE SEQUENCE [LARGE SCALE GENOMIC DNA]</scope>
    <source>
        <strain evidence="10 11">NIES-2499</strain>
    </source>
</reference>
<dbReference type="InterPro" id="IPR013083">
    <property type="entry name" value="Znf_RING/FYVE/PHD"/>
</dbReference>
<feature type="region of interest" description="Disordered" evidence="8">
    <location>
        <begin position="1226"/>
        <end position="1339"/>
    </location>
</feature>
<dbReference type="InterPro" id="IPR001965">
    <property type="entry name" value="Znf_PHD"/>
</dbReference>
<evidence type="ECO:0000256" key="2">
    <source>
        <dbReference type="ARBA" id="ARBA00022723"/>
    </source>
</evidence>
<dbReference type="Pfam" id="PF15613">
    <property type="entry name" value="WSD"/>
    <property type="match status" value="1"/>
</dbReference>
<dbReference type="SUPFAM" id="SSF57903">
    <property type="entry name" value="FYVE/PHD zinc finger"/>
    <property type="match status" value="2"/>
</dbReference>
<keyword evidence="2" id="KW-0479">Metal-binding</keyword>
<dbReference type="GO" id="GO:0005634">
    <property type="term" value="C:nucleus"/>
    <property type="evidence" value="ECO:0007669"/>
    <property type="project" value="UniProtKB-SubCell"/>
</dbReference>
<feature type="region of interest" description="Disordered" evidence="8">
    <location>
        <begin position="660"/>
        <end position="687"/>
    </location>
</feature>
<feature type="region of interest" description="Disordered" evidence="8">
    <location>
        <begin position="1698"/>
        <end position="1735"/>
    </location>
</feature>
<proteinExistence type="predicted"/>
<dbReference type="Proteomes" id="UP000232323">
    <property type="component" value="Unassembled WGS sequence"/>
</dbReference>
<organism evidence="10 11">
    <name type="scientific">Chlamydomonas eustigma</name>
    <dbReference type="NCBI Taxonomy" id="1157962"/>
    <lineage>
        <taxon>Eukaryota</taxon>
        <taxon>Viridiplantae</taxon>
        <taxon>Chlorophyta</taxon>
        <taxon>core chlorophytes</taxon>
        <taxon>Chlorophyceae</taxon>
        <taxon>CS clade</taxon>
        <taxon>Chlamydomonadales</taxon>
        <taxon>Chlamydomonadaceae</taxon>
        <taxon>Chlamydomonas</taxon>
    </lineage>
</organism>
<feature type="compositionally biased region" description="Polar residues" evidence="8">
    <location>
        <begin position="363"/>
        <end position="373"/>
    </location>
</feature>
<evidence type="ECO:0000256" key="4">
    <source>
        <dbReference type="ARBA" id="ARBA00022833"/>
    </source>
</evidence>
<keyword evidence="11" id="KW-1185">Reference proteome</keyword>
<feature type="domain" description="PHD-type" evidence="9">
    <location>
        <begin position="601"/>
        <end position="657"/>
    </location>
</feature>
<keyword evidence="3 6" id="KW-0863">Zinc-finger</keyword>
<evidence type="ECO:0000256" key="6">
    <source>
        <dbReference type="PROSITE-ProRule" id="PRU00146"/>
    </source>
</evidence>